<dbReference type="InParanoid" id="A0A0G4FRB6"/>
<feature type="compositionally biased region" description="Basic and acidic residues" evidence="1">
    <location>
        <begin position="23"/>
        <end position="32"/>
    </location>
</feature>
<sequence>MSDTAAAGDDGRQATSAAAASDEDQRRPERERKLRQTIADTPGLVNCITAFLPLYLLGLLSTTAWDPTAPTHSHLTIDSTNSNERSVWQRVPLALGTQWANKLTRLTTITLRYPVGAALWCIDVFITVIEGHVAGRRAANMNGGTLRTITLEGVRLAEREMSTVGRPQQLPPDQIPPLVPPPSLDALTTITGLLDDHHDLADRGWRMPSLETVEHHRWGADKLGRLICSSESLQLICGDLPAAEEWASVFERMPEAAAGQRGPLAGLRSIGTIDLGFDADRARAAVDRLQVALTSRGCRRSLTQLVVSMSDWIIDSRVLPLLQSLDSLHNTCCRPEAEVAVEYLDAYFFDLSFFYSDDFPTNPSPLFKTAIQAAARKVDEVRYVISQHDLTHPVDSPSQAAIDLAKTLTFDKVEDVWVNDADGFIPPPNAPSPQPTIITHLQQFPRATCLEVNSGVGSAAGRLMAEKMPRVVEWLEFNSAVSGEDRRAVLEAVGARREVDTVEVDECPMVWRPLRLPSSSATASHQSWVASEA</sequence>
<dbReference type="PhylomeDB" id="A0A0G4FRB6"/>
<keyword evidence="3" id="KW-1185">Reference proteome</keyword>
<name>A0A0G4FRB6_VITBC</name>
<organism evidence="2 3">
    <name type="scientific">Vitrella brassicaformis (strain CCMP3155)</name>
    <dbReference type="NCBI Taxonomy" id="1169540"/>
    <lineage>
        <taxon>Eukaryota</taxon>
        <taxon>Sar</taxon>
        <taxon>Alveolata</taxon>
        <taxon>Colpodellida</taxon>
        <taxon>Vitrellaceae</taxon>
        <taxon>Vitrella</taxon>
    </lineage>
</organism>
<dbReference type="AlphaFoldDB" id="A0A0G4FRB6"/>
<gene>
    <name evidence="2" type="ORF">Vbra_15943</name>
</gene>
<dbReference type="Proteomes" id="UP000041254">
    <property type="component" value="Unassembled WGS sequence"/>
</dbReference>
<evidence type="ECO:0000313" key="3">
    <source>
        <dbReference type="Proteomes" id="UP000041254"/>
    </source>
</evidence>
<proteinExistence type="predicted"/>
<dbReference type="VEuPathDB" id="CryptoDB:Vbra_15943"/>
<reference evidence="2 3" key="1">
    <citation type="submission" date="2014-11" db="EMBL/GenBank/DDBJ databases">
        <authorList>
            <person name="Zhu J."/>
            <person name="Qi W."/>
            <person name="Song R."/>
        </authorList>
    </citation>
    <scope>NUCLEOTIDE SEQUENCE [LARGE SCALE GENOMIC DNA]</scope>
</reference>
<evidence type="ECO:0000313" key="2">
    <source>
        <dbReference type="EMBL" id="CEM16592.1"/>
    </source>
</evidence>
<accession>A0A0G4FRB6</accession>
<feature type="region of interest" description="Disordered" evidence="1">
    <location>
        <begin position="1"/>
        <end position="32"/>
    </location>
</feature>
<evidence type="ECO:0000256" key="1">
    <source>
        <dbReference type="SAM" id="MobiDB-lite"/>
    </source>
</evidence>
<dbReference type="EMBL" id="CDMY01000478">
    <property type="protein sequence ID" value="CEM16592.1"/>
    <property type="molecule type" value="Genomic_DNA"/>
</dbReference>
<protein>
    <submittedName>
        <fullName evidence="2">Uncharacterized protein</fullName>
    </submittedName>
</protein>